<dbReference type="AlphaFoldDB" id="A0AAW0Y2S0"/>
<evidence type="ECO:0000313" key="2">
    <source>
        <dbReference type="EMBL" id="KAK8745701.1"/>
    </source>
</evidence>
<protein>
    <submittedName>
        <fullName evidence="2">Uncharacterized protein</fullName>
    </submittedName>
</protein>
<gene>
    <name evidence="2" type="ORF">OTU49_000331</name>
</gene>
<accession>A0AAW0Y2S0</accession>
<feature type="compositionally biased region" description="Polar residues" evidence="1">
    <location>
        <begin position="11"/>
        <end position="33"/>
    </location>
</feature>
<proteinExistence type="predicted"/>
<dbReference type="Proteomes" id="UP001445076">
    <property type="component" value="Unassembled WGS sequence"/>
</dbReference>
<dbReference type="EMBL" id="JARKIK010000019">
    <property type="protein sequence ID" value="KAK8745701.1"/>
    <property type="molecule type" value="Genomic_DNA"/>
</dbReference>
<feature type="non-terminal residue" evidence="2">
    <location>
        <position position="114"/>
    </location>
</feature>
<evidence type="ECO:0000256" key="1">
    <source>
        <dbReference type="SAM" id="MobiDB-lite"/>
    </source>
</evidence>
<evidence type="ECO:0000313" key="3">
    <source>
        <dbReference type="Proteomes" id="UP001445076"/>
    </source>
</evidence>
<comment type="caution">
    <text evidence="2">The sequence shown here is derived from an EMBL/GenBank/DDBJ whole genome shotgun (WGS) entry which is preliminary data.</text>
</comment>
<sequence length="114" mass="12227">MVDPNEVLPLESQNGSSSSFLHDPSASSANSFSVDRRESVPETAYNRYPTDIAHLSGCMLRTSPNGNVPDTAYDAHSSTDMLGAIPKIYSPNLQEGKPIYPLDSALEGVMAKTP</sequence>
<feature type="region of interest" description="Disordered" evidence="1">
    <location>
        <begin position="1"/>
        <end position="47"/>
    </location>
</feature>
<reference evidence="2 3" key="1">
    <citation type="journal article" date="2024" name="BMC Genomics">
        <title>Genome assembly of redclaw crayfish (Cherax quadricarinatus) provides insights into its immune adaptation and hypoxia tolerance.</title>
        <authorList>
            <person name="Liu Z."/>
            <person name="Zheng J."/>
            <person name="Li H."/>
            <person name="Fang K."/>
            <person name="Wang S."/>
            <person name="He J."/>
            <person name="Zhou D."/>
            <person name="Weng S."/>
            <person name="Chi M."/>
            <person name="Gu Z."/>
            <person name="He J."/>
            <person name="Li F."/>
            <person name="Wang M."/>
        </authorList>
    </citation>
    <scope>NUCLEOTIDE SEQUENCE [LARGE SCALE GENOMIC DNA]</scope>
    <source>
        <strain evidence="2">ZL_2023a</strain>
    </source>
</reference>
<organism evidence="2 3">
    <name type="scientific">Cherax quadricarinatus</name>
    <name type="common">Australian red claw crayfish</name>
    <dbReference type="NCBI Taxonomy" id="27406"/>
    <lineage>
        <taxon>Eukaryota</taxon>
        <taxon>Metazoa</taxon>
        <taxon>Ecdysozoa</taxon>
        <taxon>Arthropoda</taxon>
        <taxon>Crustacea</taxon>
        <taxon>Multicrustacea</taxon>
        <taxon>Malacostraca</taxon>
        <taxon>Eumalacostraca</taxon>
        <taxon>Eucarida</taxon>
        <taxon>Decapoda</taxon>
        <taxon>Pleocyemata</taxon>
        <taxon>Astacidea</taxon>
        <taxon>Parastacoidea</taxon>
        <taxon>Parastacidae</taxon>
        <taxon>Cherax</taxon>
    </lineage>
</organism>
<keyword evidence="3" id="KW-1185">Reference proteome</keyword>
<name>A0AAW0Y2S0_CHEQU</name>